<name>A0A2A6RGC8_9CHLR</name>
<gene>
    <name evidence="3" type="ORF">CJ255_16590</name>
</gene>
<evidence type="ECO:0000259" key="2">
    <source>
        <dbReference type="Pfam" id="PF07510"/>
    </source>
</evidence>
<evidence type="ECO:0000313" key="4">
    <source>
        <dbReference type="Proteomes" id="UP000220527"/>
    </source>
</evidence>
<feature type="domain" description="GmrSD restriction endonucleases C-terminal" evidence="2">
    <location>
        <begin position="396"/>
        <end position="531"/>
    </location>
</feature>
<dbReference type="InterPro" id="IPR011089">
    <property type="entry name" value="GmrSD_C"/>
</dbReference>
<keyword evidence="4" id="KW-1185">Reference proteome</keyword>
<dbReference type="Pfam" id="PF03235">
    <property type="entry name" value="GmrSD_N"/>
    <property type="match status" value="1"/>
</dbReference>
<sequence>MKASETKFQPIIEGTKQYVVPLFQRSYSWDKREWEMLWDDVKELCENEQLRNHFIGSIVTMPTVSVPEGVSKYLLIDGQQRLTTIFILLALLRDKASEQGNSELADEIQQTMLVNPFKKENDYYKLLPTQADRDSFRALIMKQPLEQDDQVRKCYKYFEKKINQMDIIVLNKVLTSRFSVVSIVLDVDDNPHLVFESLNAKGRQLTQADLIRNYFFMRIHIDDQENIYRQYWFPMQDGLGENLTECIRHYMMRNGSLVKQGDVYFTLKDRVEDKDALKSLAEVAQFAEYYQKLLNPEKEKDTRIRRMIARINRLEVTTAYPFLLNCYHDYTRGNLLAEDFLRLLQMLENFVVRRFVCNVPTSHYNKMFPFLYGWAKENNPSDFVNGVRLELQRREYPKDNLFKTRLIEAKLYGTGERVLKTRLILETLEEQFEHKEKVSFEALTIEHVLPQTPTEWWKQHLGDDWQADYELYLHTLGNLTLTGYNSELSNESFVKKQLHLTQSHIELNKYFQGLQKWDREAIEMRSQFLANLALQCWPYFGDEKPALVATSADEVTGKTPQTLIILGQRMAVESWRDVLSKTLNALIDLEPDNFETIASAYSTFISKNPNGFKHKIQLNNDYYINTYLSAKKIYRFCEQAVELAGLSREDWIVETVE</sequence>
<dbReference type="PANTHER" id="PTHR35149:SF2">
    <property type="entry name" value="DUF262 DOMAIN-CONTAINING PROTEIN"/>
    <property type="match status" value="1"/>
</dbReference>
<evidence type="ECO:0008006" key="5">
    <source>
        <dbReference type="Google" id="ProtNLM"/>
    </source>
</evidence>
<organism evidence="3 4">
    <name type="scientific">Candidatus Viridilinea mediisalina</name>
    <dbReference type="NCBI Taxonomy" id="2024553"/>
    <lineage>
        <taxon>Bacteria</taxon>
        <taxon>Bacillati</taxon>
        <taxon>Chloroflexota</taxon>
        <taxon>Chloroflexia</taxon>
        <taxon>Chloroflexales</taxon>
        <taxon>Chloroflexineae</taxon>
        <taxon>Oscillochloridaceae</taxon>
        <taxon>Candidatus Viridilinea</taxon>
    </lineage>
</organism>
<accession>A0A2A6RGC8</accession>
<dbReference type="PANTHER" id="PTHR35149">
    <property type="entry name" value="SLL5132 PROTEIN"/>
    <property type="match status" value="1"/>
</dbReference>
<dbReference type="AlphaFoldDB" id="A0A2A6RGC8"/>
<dbReference type="EMBL" id="NQWI01000098">
    <property type="protein sequence ID" value="PDW01935.1"/>
    <property type="molecule type" value="Genomic_DNA"/>
</dbReference>
<dbReference type="Proteomes" id="UP000220527">
    <property type="component" value="Unassembled WGS sequence"/>
</dbReference>
<dbReference type="RefSeq" id="WP_097645218.1">
    <property type="nucleotide sequence ID" value="NZ_NQWI01000098.1"/>
</dbReference>
<dbReference type="InterPro" id="IPR004919">
    <property type="entry name" value="GmrSD_N"/>
</dbReference>
<proteinExistence type="predicted"/>
<evidence type="ECO:0000259" key="1">
    <source>
        <dbReference type="Pfam" id="PF03235"/>
    </source>
</evidence>
<reference evidence="4" key="1">
    <citation type="submission" date="2017-08" db="EMBL/GenBank/DDBJ databases">
        <authorList>
            <person name="Grouzdev D.S."/>
            <person name="Gaisin V.A."/>
            <person name="Rysina M.S."/>
            <person name="Gorlenko V.M."/>
        </authorList>
    </citation>
    <scope>NUCLEOTIDE SEQUENCE [LARGE SCALE GENOMIC DNA]</scope>
    <source>
        <strain evidence="4">Kir15-3F</strain>
    </source>
</reference>
<dbReference type="OrthoDB" id="9798761at2"/>
<protein>
    <recommendedName>
        <fullName evidence="5">DUF262 domain-containing protein</fullName>
    </recommendedName>
</protein>
<comment type="caution">
    <text evidence="3">The sequence shown here is derived from an EMBL/GenBank/DDBJ whole genome shotgun (WGS) entry which is preliminary data.</text>
</comment>
<evidence type="ECO:0000313" key="3">
    <source>
        <dbReference type="EMBL" id="PDW01935.1"/>
    </source>
</evidence>
<dbReference type="Pfam" id="PF07510">
    <property type="entry name" value="GmrSD_C"/>
    <property type="match status" value="1"/>
</dbReference>
<feature type="domain" description="GmrSD restriction endonucleases N-terminal" evidence="1">
    <location>
        <begin position="12"/>
        <end position="216"/>
    </location>
</feature>